<dbReference type="EMBL" id="HBUE01056985">
    <property type="protein sequence ID" value="CAG6466717.1"/>
    <property type="molecule type" value="Transcribed_RNA"/>
</dbReference>
<dbReference type="EMBL" id="HBUE01178123">
    <property type="protein sequence ID" value="CAG6518819.1"/>
    <property type="molecule type" value="Transcribed_RNA"/>
</dbReference>
<name>A0A8D8GTX0_CULPI</name>
<dbReference type="EMBL" id="HBUE01056990">
    <property type="protein sequence ID" value="CAG6466722.1"/>
    <property type="molecule type" value="Transcribed_RNA"/>
</dbReference>
<sequence length="114" mass="12935">MDYSIILFSSSKSRLRKFDMLVQSFNLVPATNPSGFQISPKFLVFCFLQTISLSFLCTAKRQEIFLQRIVRIFPPGGCCCCIFPLRKSGNNFGFSFGLGAKIFRLKFWCSFGSS</sequence>
<proteinExistence type="predicted"/>
<accession>A0A8D8GTX0</accession>
<reference evidence="1" key="1">
    <citation type="submission" date="2021-05" db="EMBL/GenBank/DDBJ databases">
        <authorList>
            <person name="Alioto T."/>
            <person name="Alioto T."/>
            <person name="Gomez Garrido J."/>
        </authorList>
    </citation>
    <scope>NUCLEOTIDE SEQUENCE</scope>
</reference>
<dbReference type="EMBL" id="HBUE01283686">
    <property type="protein sequence ID" value="CAG6570366.1"/>
    <property type="molecule type" value="Transcribed_RNA"/>
</dbReference>
<organism evidence="1">
    <name type="scientific">Culex pipiens</name>
    <name type="common">House mosquito</name>
    <dbReference type="NCBI Taxonomy" id="7175"/>
    <lineage>
        <taxon>Eukaryota</taxon>
        <taxon>Metazoa</taxon>
        <taxon>Ecdysozoa</taxon>
        <taxon>Arthropoda</taxon>
        <taxon>Hexapoda</taxon>
        <taxon>Insecta</taxon>
        <taxon>Pterygota</taxon>
        <taxon>Neoptera</taxon>
        <taxon>Endopterygota</taxon>
        <taxon>Diptera</taxon>
        <taxon>Nematocera</taxon>
        <taxon>Culicoidea</taxon>
        <taxon>Culicidae</taxon>
        <taxon>Culicinae</taxon>
        <taxon>Culicini</taxon>
        <taxon>Culex</taxon>
        <taxon>Culex</taxon>
    </lineage>
</organism>
<protein>
    <submittedName>
        <fullName evidence="1">(northern house mosquito) hypothetical protein</fullName>
    </submittedName>
</protein>
<dbReference type="AlphaFoldDB" id="A0A8D8GTX0"/>
<evidence type="ECO:0000313" key="1">
    <source>
        <dbReference type="EMBL" id="CAG6518819.1"/>
    </source>
</evidence>